<sequence length="82" mass="9234">MFAQTSPSLAHVRSPWPDYGALLEVLSTDPYFCAIEARRMARNETRIRKKRILSLQWIGATMDVQNEQSEVGTDPAGRKAPT</sequence>
<proteinExistence type="predicted"/>
<evidence type="ECO:0000313" key="1">
    <source>
        <dbReference type="EMBL" id="GGJ70648.1"/>
    </source>
</evidence>
<dbReference type="EMBL" id="BMKX01000010">
    <property type="protein sequence ID" value="GGJ70648.1"/>
    <property type="molecule type" value="Genomic_DNA"/>
</dbReference>
<evidence type="ECO:0000313" key="2">
    <source>
        <dbReference type="Proteomes" id="UP000606115"/>
    </source>
</evidence>
<protein>
    <submittedName>
        <fullName evidence="1">Uncharacterized protein</fullName>
    </submittedName>
</protein>
<gene>
    <name evidence="1" type="ORF">GCM10007173_31870</name>
</gene>
<name>A0ABQ2DS42_9MICC</name>
<keyword evidence="2" id="KW-1185">Reference proteome</keyword>
<comment type="caution">
    <text evidence="1">The sequence shown here is derived from an EMBL/GenBank/DDBJ whole genome shotgun (WGS) entry which is preliminary data.</text>
</comment>
<accession>A0ABQ2DS42</accession>
<dbReference type="Proteomes" id="UP000606115">
    <property type="component" value="Unassembled WGS sequence"/>
</dbReference>
<organism evidence="1 2">
    <name type="scientific">Glutamicibacter ardleyensis</name>
    <dbReference type="NCBI Taxonomy" id="225894"/>
    <lineage>
        <taxon>Bacteria</taxon>
        <taxon>Bacillati</taxon>
        <taxon>Actinomycetota</taxon>
        <taxon>Actinomycetes</taxon>
        <taxon>Micrococcales</taxon>
        <taxon>Micrococcaceae</taxon>
        <taxon>Glutamicibacter</taxon>
    </lineage>
</organism>
<reference evidence="2" key="1">
    <citation type="journal article" date="2019" name="Int. J. Syst. Evol. Microbiol.">
        <title>The Global Catalogue of Microorganisms (GCM) 10K type strain sequencing project: providing services to taxonomists for standard genome sequencing and annotation.</title>
        <authorList>
            <consortium name="The Broad Institute Genomics Platform"/>
            <consortium name="The Broad Institute Genome Sequencing Center for Infectious Disease"/>
            <person name="Wu L."/>
            <person name="Ma J."/>
        </authorList>
    </citation>
    <scope>NUCLEOTIDE SEQUENCE [LARGE SCALE GENOMIC DNA]</scope>
    <source>
        <strain evidence="2">CGMCC 1.3685</strain>
    </source>
</reference>